<dbReference type="PROSITE" id="PS51186">
    <property type="entry name" value="GNAT"/>
    <property type="match status" value="1"/>
</dbReference>
<evidence type="ECO:0000313" key="4">
    <source>
        <dbReference type="EMBL" id="MBD2862365.1"/>
    </source>
</evidence>
<keyword evidence="2" id="KW-0012">Acyltransferase</keyword>
<gene>
    <name evidence="4" type="ORF">IDH45_10260</name>
</gene>
<evidence type="ECO:0000256" key="1">
    <source>
        <dbReference type="ARBA" id="ARBA00022679"/>
    </source>
</evidence>
<organism evidence="4 5">
    <name type="scientific">Paenibacillus oceani</name>
    <dbReference type="NCBI Taxonomy" id="2772510"/>
    <lineage>
        <taxon>Bacteria</taxon>
        <taxon>Bacillati</taxon>
        <taxon>Bacillota</taxon>
        <taxon>Bacilli</taxon>
        <taxon>Bacillales</taxon>
        <taxon>Paenibacillaceae</taxon>
        <taxon>Paenibacillus</taxon>
    </lineage>
</organism>
<dbReference type="RefSeq" id="WP_190927165.1">
    <property type="nucleotide sequence ID" value="NZ_JACXJA010000010.1"/>
</dbReference>
<dbReference type="InterPro" id="IPR000182">
    <property type="entry name" value="GNAT_dom"/>
</dbReference>
<dbReference type="GO" id="GO:0016747">
    <property type="term" value="F:acyltransferase activity, transferring groups other than amino-acyl groups"/>
    <property type="evidence" value="ECO:0007669"/>
    <property type="project" value="InterPro"/>
</dbReference>
<dbReference type="AlphaFoldDB" id="A0A927C701"/>
<dbReference type="Gene3D" id="3.40.630.30">
    <property type="match status" value="1"/>
</dbReference>
<dbReference type="PANTHER" id="PTHR43420">
    <property type="entry name" value="ACETYLTRANSFERASE"/>
    <property type="match status" value="1"/>
</dbReference>
<name>A0A927C701_9BACL</name>
<keyword evidence="5" id="KW-1185">Reference proteome</keyword>
<dbReference type="SUPFAM" id="SSF55729">
    <property type="entry name" value="Acyl-CoA N-acyltransferases (Nat)"/>
    <property type="match status" value="1"/>
</dbReference>
<dbReference type="InterPro" id="IPR050680">
    <property type="entry name" value="YpeA/RimI_acetyltransf"/>
</dbReference>
<dbReference type="Proteomes" id="UP000639396">
    <property type="component" value="Unassembled WGS sequence"/>
</dbReference>
<dbReference type="PANTHER" id="PTHR43420:SF47">
    <property type="entry name" value="N-ACETYLTRANSFERASE DOMAIN-CONTAINING PROTEIN"/>
    <property type="match status" value="1"/>
</dbReference>
<accession>A0A927C701</accession>
<keyword evidence="1" id="KW-0808">Transferase</keyword>
<evidence type="ECO:0000313" key="5">
    <source>
        <dbReference type="Proteomes" id="UP000639396"/>
    </source>
</evidence>
<protein>
    <submittedName>
        <fullName evidence="4">GNAT family N-acetyltransferase</fullName>
    </submittedName>
</protein>
<dbReference type="InterPro" id="IPR016181">
    <property type="entry name" value="Acyl_CoA_acyltransferase"/>
</dbReference>
<comment type="caution">
    <text evidence="4">The sequence shown here is derived from an EMBL/GenBank/DDBJ whole genome shotgun (WGS) entry which is preliminary data.</text>
</comment>
<evidence type="ECO:0000256" key="2">
    <source>
        <dbReference type="ARBA" id="ARBA00023315"/>
    </source>
</evidence>
<sequence length="314" mass="34699">MDNNELRLGRLHQCTFEQALELKKRGFEGYHAEMAIHYPGFARPPAPTGVPVPGELDRMLDGFGTEGIRPELSVVCFAGDKPVGFVFIAVKQTGGKKLVWNGGTGVFPEYRGKGIAKAMMLEAGKVIREQEADCAFLEVVAKNEHAIRAYQKGGFEIADRLIGMTHTGTGTAFFDRTVGLDDIRLVHGAPTAVSKLPFYRSEAAWWCMWHNMKTGQSVTAFDPEGKEIGYALFNRAYGADGELKSVVLKQCEVSAACVDREVVFRLLLSEAYGSFDPAVTYKTADLSMSNPEVVRMHEAAGFITNYEQYLMMMK</sequence>
<dbReference type="EMBL" id="JACXJA010000010">
    <property type="protein sequence ID" value="MBD2862365.1"/>
    <property type="molecule type" value="Genomic_DNA"/>
</dbReference>
<evidence type="ECO:0000259" key="3">
    <source>
        <dbReference type="PROSITE" id="PS51186"/>
    </source>
</evidence>
<reference evidence="4" key="1">
    <citation type="submission" date="2020-09" db="EMBL/GenBank/DDBJ databases">
        <title>A novel bacterium of genus Paenibacillus, isolated from South China Sea.</title>
        <authorList>
            <person name="Huang H."/>
            <person name="Mo K."/>
            <person name="Hu Y."/>
        </authorList>
    </citation>
    <scope>NUCLEOTIDE SEQUENCE</scope>
    <source>
        <strain evidence="4">IB182363</strain>
    </source>
</reference>
<dbReference type="CDD" id="cd04301">
    <property type="entry name" value="NAT_SF"/>
    <property type="match status" value="1"/>
</dbReference>
<feature type="domain" description="N-acetyltransferase" evidence="3">
    <location>
        <begin position="20"/>
        <end position="179"/>
    </location>
</feature>
<dbReference type="Pfam" id="PF00583">
    <property type="entry name" value="Acetyltransf_1"/>
    <property type="match status" value="1"/>
</dbReference>
<proteinExistence type="predicted"/>